<evidence type="ECO:0000313" key="7">
    <source>
        <dbReference type="EMBL" id="MDJ1158079.1"/>
    </source>
</evidence>
<gene>
    <name evidence="7" type="ORF">QNA08_07505</name>
</gene>
<proteinExistence type="inferred from homology"/>
<dbReference type="PANTHER" id="PTHR43401:SF2">
    <property type="entry name" value="L-THREONINE 3-DEHYDROGENASE"/>
    <property type="match status" value="1"/>
</dbReference>
<dbReference type="Pfam" id="PF08240">
    <property type="entry name" value="ADH_N"/>
    <property type="match status" value="1"/>
</dbReference>
<dbReference type="SUPFAM" id="SSF51735">
    <property type="entry name" value="NAD(P)-binding Rossmann-fold domains"/>
    <property type="match status" value="1"/>
</dbReference>
<feature type="domain" description="Alcohol dehydrogenase-like N-terminal" evidence="6">
    <location>
        <begin position="25"/>
        <end position="133"/>
    </location>
</feature>
<dbReference type="InterPro" id="IPR013154">
    <property type="entry name" value="ADH-like_N"/>
</dbReference>
<dbReference type="SUPFAM" id="SSF50129">
    <property type="entry name" value="GroES-like"/>
    <property type="match status" value="1"/>
</dbReference>
<evidence type="ECO:0000256" key="1">
    <source>
        <dbReference type="ARBA" id="ARBA00022723"/>
    </source>
</evidence>
<dbReference type="InterPro" id="IPR036291">
    <property type="entry name" value="NAD(P)-bd_dom_sf"/>
</dbReference>
<dbReference type="Pfam" id="PF00107">
    <property type="entry name" value="ADH_zinc_N"/>
    <property type="match status" value="1"/>
</dbReference>
<keyword evidence="3" id="KW-0560">Oxidoreductase</keyword>
<evidence type="ECO:0000259" key="6">
    <source>
        <dbReference type="Pfam" id="PF08240"/>
    </source>
</evidence>
<evidence type="ECO:0000256" key="2">
    <source>
        <dbReference type="ARBA" id="ARBA00022833"/>
    </source>
</evidence>
<evidence type="ECO:0000313" key="8">
    <source>
        <dbReference type="Proteomes" id="UP001321492"/>
    </source>
</evidence>
<feature type="domain" description="Alcohol dehydrogenase-like C-terminal" evidence="5">
    <location>
        <begin position="173"/>
        <end position="294"/>
    </location>
</feature>
<dbReference type="InterPro" id="IPR011032">
    <property type="entry name" value="GroES-like_sf"/>
</dbReference>
<evidence type="ECO:0000256" key="4">
    <source>
        <dbReference type="RuleBase" id="RU361277"/>
    </source>
</evidence>
<sequence length="346" mass="36357">MKAFVYRGPWRAAIEEWPEPGIARDEDVLVAIRATGICGTDVGIVAGHYVASAPVVLGHETAGVVVAVGAQVEDFVPGDRVVVDPTYFCGRCRYCATGRPNHCVHKPGTETGVSADGAFAPLYRTEARFLRKLKPSTPFRLAILTEPTSCALTGLKQVGALDGRRALVFGCGPMGLIYASLLDHRGAGGVLVDGSAHRRAVAEAIFGRRWTVVADGEAAVDAIRRSHGAVDVAVEASGVGLSHLLEVIDRGGKIVLVALRSRPVEIVPSALTDRSVSLIGSIDTIGTFDEALEAVETGVVPASTIVDATVPFKEIEEGFRLVGCDIGDGRLNGEIRAAKVAVEITT</sequence>
<dbReference type="Proteomes" id="UP001321492">
    <property type="component" value="Unassembled WGS sequence"/>
</dbReference>
<name>A0ABT7AGW7_9HYPH</name>
<keyword evidence="8" id="KW-1185">Reference proteome</keyword>
<organism evidence="7 8">
    <name type="scientific">Chelatococcus albus</name>
    <dbReference type="NCBI Taxonomy" id="3047466"/>
    <lineage>
        <taxon>Bacteria</taxon>
        <taxon>Pseudomonadati</taxon>
        <taxon>Pseudomonadota</taxon>
        <taxon>Alphaproteobacteria</taxon>
        <taxon>Hyphomicrobiales</taxon>
        <taxon>Chelatococcaceae</taxon>
        <taxon>Chelatococcus</taxon>
    </lineage>
</organism>
<accession>A0ABT7AGW7</accession>
<keyword evidence="2 4" id="KW-0862">Zinc</keyword>
<dbReference type="Gene3D" id="3.90.180.10">
    <property type="entry name" value="Medium-chain alcohol dehydrogenases, catalytic domain"/>
    <property type="match status" value="1"/>
</dbReference>
<dbReference type="InterPro" id="IPR013149">
    <property type="entry name" value="ADH-like_C"/>
</dbReference>
<dbReference type="EMBL" id="JASJEV010000003">
    <property type="protein sequence ID" value="MDJ1158079.1"/>
    <property type="molecule type" value="Genomic_DNA"/>
</dbReference>
<comment type="similarity">
    <text evidence="4">Belongs to the zinc-containing alcohol dehydrogenase family.</text>
</comment>
<evidence type="ECO:0000259" key="5">
    <source>
        <dbReference type="Pfam" id="PF00107"/>
    </source>
</evidence>
<evidence type="ECO:0000256" key="3">
    <source>
        <dbReference type="ARBA" id="ARBA00023002"/>
    </source>
</evidence>
<dbReference type="InterPro" id="IPR050129">
    <property type="entry name" value="Zn_alcohol_dh"/>
</dbReference>
<dbReference type="PROSITE" id="PS00059">
    <property type="entry name" value="ADH_ZINC"/>
    <property type="match status" value="1"/>
</dbReference>
<comment type="caution">
    <text evidence="7">The sequence shown here is derived from an EMBL/GenBank/DDBJ whole genome shotgun (WGS) entry which is preliminary data.</text>
</comment>
<protein>
    <submittedName>
        <fullName evidence="7">Alcohol dehydrogenase catalytic domain-containing protein</fullName>
    </submittedName>
</protein>
<reference evidence="7 8" key="1">
    <citation type="submission" date="2023-05" db="EMBL/GenBank/DDBJ databases">
        <title>Chelatococcus sp. nov., a moderately thermophilic bacterium isolated from hot spring microbial mat.</title>
        <authorList>
            <person name="Hu C.-J."/>
            <person name="Li W.-J."/>
        </authorList>
    </citation>
    <scope>NUCLEOTIDE SEQUENCE [LARGE SCALE GENOMIC DNA]</scope>
    <source>
        <strain evidence="7 8">SYSU G07232</strain>
    </source>
</reference>
<comment type="cofactor">
    <cofactor evidence="4">
        <name>Zn(2+)</name>
        <dbReference type="ChEBI" id="CHEBI:29105"/>
    </cofactor>
</comment>
<dbReference type="InterPro" id="IPR002328">
    <property type="entry name" value="ADH_Zn_CS"/>
</dbReference>
<keyword evidence="1 4" id="KW-0479">Metal-binding</keyword>
<dbReference type="PANTHER" id="PTHR43401">
    <property type="entry name" value="L-THREONINE 3-DEHYDROGENASE"/>
    <property type="match status" value="1"/>
</dbReference>
<dbReference type="Gene3D" id="3.40.50.720">
    <property type="entry name" value="NAD(P)-binding Rossmann-like Domain"/>
    <property type="match status" value="1"/>
</dbReference>
<dbReference type="RefSeq" id="WP_283740060.1">
    <property type="nucleotide sequence ID" value="NZ_JASJEV010000003.1"/>
</dbReference>